<organism evidence="4 5">
    <name type="scientific">Lentibacillus cibarius</name>
    <dbReference type="NCBI Taxonomy" id="2583219"/>
    <lineage>
        <taxon>Bacteria</taxon>
        <taxon>Bacillati</taxon>
        <taxon>Bacillota</taxon>
        <taxon>Bacilli</taxon>
        <taxon>Bacillales</taxon>
        <taxon>Bacillaceae</taxon>
        <taxon>Lentibacillus</taxon>
    </lineage>
</organism>
<dbReference type="SUPFAM" id="SSF53955">
    <property type="entry name" value="Lysozyme-like"/>
    <property type="match status" value="1"/>
</dbReference>
<dbReference type="EMBL" id="VJMZ01000003">
    <property type="protein sequence ID" value="TRM08810.1"/>
    <property type="molecule type" value="Genomic_DNA"/>
</dbReference>
<dbReference type="CDD" id="cd13399">
    <property type="entry name" value="Slt35-like"/>
    <property type="match status" value="1"/>
</dbReference>
<dbReference type="Gene3D" id="1.10.530.10">
    <property type="match status" value="1"/>
</dbReference>
<dbReference type="Pfam" id="PF13406">
    <property type="entry name" value="SLT_2"/>
    <property type="match status" value="1"/>
</dbReference>
<evidence type="ECO:0000313" key="3">
    <source>
        <dbReference type="EMBL" id="TRM08810.1"/>
    </source>
</evidence>
<evidence type="ECO:0000259" key="2">
    <source>
        <dbReference type="Pfam" id="PF13406"/>
    </source>
</evidence>
<gene>
    <name evidence="4" type="ORF">FH966_14725</name>
    <name evidence="3" type="ORF">FH966_16685</name>
</gene>
<dbReference type="Proteomes" id="UP000319280">
    <property type="component" value="Unassembled WGS sequence"/>
</dbReference>
<dbReference type="InterPro" id="IPR043426">
    <property type="entry name" value="MltB-like"/>
</dbReference>
<name>A0A549YLY5_9BACI</name>
<proteinExistence type="predicted"/>
<dbReference type="GO" id="GO:0009253">
    <property type="term" value="P:peptidoglycan catabolic process"/>
    <property type="evidence" value="ECO:0007669"/>
    <property type="project" value="TreeGrafter"/>
</dbReference>
<dbReference type="InterPro" id="IPR031304">
    <property type="entry name" value="SLT_2"/>
</dbReference>
<dbReference type="InterPro" id="IPR023346">
    <property type="entry name" value="Lysozyme-like_dom_sf"/>
</dbReference>
<dbReference type="RefSeq" id="WP_142791773.1">
    <property type="nucleotide sequence ID" value="NZ_VJMZ01000001.1"/>
</dbReference>
<dbReference type="AlphaFoldDB" id="A0A549YLY5"/>
<keyword evidence="5" id="KW-1185">Reference proteome</keyword>
<sequence>MYKYIACFLLFVFIATPVHAAEKEENQKEEKEEKTPREIKMEKRSFYLNKMKSVERKIRKTSSRYRIIDLKMELTDLKAYKRAYDEALGFNTRNEMRSAQIASKGSVVPLNSNPPEQYINIYKDAAAQYNIDWELIAAVHKVETNYSTHPTMISSAGAIGHMQFMPATWDHYGVDANGDKEADPWNLQDAIHSAAYYLSETGAADGEIIDALWAYNHSTEYGQNVLSIAENIRRNNDV</sequence>
<evidence type="ECO:0000313" key="4">
    <source>
        <dbReference type="EMBL" id="TRM12857.1"/>
    </source>
</evidence>
<comment type="caution">
    <text evidence="4">The sequence shown here is derived from an EMBL/GenBank/DDBJ whole genome shotgun (WGS) entry which is preliminary data.</text>
</comment>
<feature type="chain" id="PRO_5033471266" evidence="1">
    <location>
        <begin position="21"/>
        <end position="238"/>
    </location>
</feature>
<reference evidence="4 5" key="1">
    <citation type="submission" date="2019-07" db="EMBL/GenBank/DDBJ databases">
        <title>Genomic analysis of Lentibacillus sp. NKC851-2.</title>
        <authorList>
            <person name="Oh Y.J."/>
        </authorList>
    </citation>
    <scope>NUCLEOTIDE SEQUENCE [LARGE SCALE GENOMIC DNA]</scope>
    <source>
        <strain evidence="4 5">NKC851-2</strain>
    </source>
</reference>
<dbReference type="EMBL" id="VJMZ01000001">
    <property type="protein sequence ID" value="TRM12857.1"/>
    <property type="molecule type" value="Genomic_DNA"/>
</dbReference>
<feature type="signal peptide" evidence="1">
    <location>
        <begin position="1"/>
        <end position="20"/>
    </location>
</feature>
<protein>
    <submittedName>
        <fullName evidence="4">Lytic transglycosylase domain-containing protein</fullName>
    </submittedName>
</protein>
<evidence type="ECO:0000313" key="5">
    <source>
        <dbReference type="Proteomes" id="UP000319280"/>
    </source>
</evidence>
<dbReference type="GO" id="GO:0008933">
    <property type="term" value="F:peptidoglycan lytic transglycosylase activity"/>
    <property type="evidence" value="ECO:0007669"/>
    <property type="project" value="TreeGrafter"/>
</dbReference>
<dbReference type="PANTHER" id="PTHR30163:SF8">
    <property type="entry name" value="LYTIC MUREIN TRANSGLYCOSYLASE"/>
    <property type="match status" value="1"/>
</dbReference>
<feature type="domain" description="Transglycosylase SLT" evidence="2">
    <location>
        <begin position="154"/>
        <end position="206"/>
    </location>
</feature>
<dbReference type="PANTHER" id="PTHR30163">
    <property type="entry name" value="MEMBRANE-BOUND LYTIC MUREIN TRANSGLYCOSYLASE B"/>
    <property type="match status" value="1"/>
</dbReference>
<accession>A0A549YLY5</accession>
<keyword evidence="1" id="KW-0732">Signal</keyword>
<evidence type="ECO:0000256" key="1">
    <source>
        <dbReference type="SAM" id="SignalP"/>
    </source>
</evidence>